<dbReference type="EMBL" id="SOYY01000008">
    <property type="protein sequence ID" value="KAA0717984.1"/>
    <property type="molecule type" value="Genomic_DNA"/>
</dbReference>
<comment type="caution">
    <text evidence="23">The sequence shown here is derived from an EMBL/GenBank/DDBJ whole genome shotgun (WGS) entry which is preliminary data.</text>
</comment>
<feature type="transmembrane region" description="Helical" evidence="21">
    <location>
        <begin position="637"/>
        <end position="660"/>
    </location>
</feature>
<dbReference type="InterPro" id="IPR044880">
    <property type="entry name" value="NCX_ion-bd_dom_sf"/>
</dbReference>
<dbReference type="GO" id="GO:0005262">
    <property type="term" value="F:calcium channel activity"/>
    <property type="evidence" value="ECO:0007669"/>
    <property type="project" value="TreeGrafter"/>
</dbReference>
<keyword evidence="7" id="KW-0109">Calcium transport</keyword>
<evidence type="ECO:0000256" key="18">
    <source>
        <dbReference type="ARBA" id="ARBA00023201"/>
    </source>
</evidence>
<comment type="subcellular location">
    <subcellularLocation>
        <location evidence="1">Cell membrane</location>
        <topology evidence="1">Multi-pass membrane protein</topology>
    </subcellularLocation>
</comment>
<accession>A0A5A9P690</accession>
<keyword evidence="11" id="KW-0106">Calcium</keyword>
<feature type="compositionally biased region" description="Acidic residues" evidence="20">
    <location>
        <begin position="534"/>
        <end position="559"/>
    </location>
</feature>
<evidence type="ECO:0000256" key="9">
    <source>
        <dbReference type="ARBA" id="ARBA00022729"/>
    </source>
</evidence>
<evidence type="ECO:0000256" key="19">
    <source>
        <dbReference type="ARBA" id="ARBA00033627"/>
    </source>
</evidence>
<feature type="transmembrane region" description="Helical" evidence="21">
    <location>
        <begin position="305"/>
        <end position="327"/>
    </location>
</feature>
<dbReference type="InterPro" id="IPR004481">
    <property type="entry name" value="K/Na/Ca-exchanger"/>
</dbReference>
<dbReference type="NCBIfam" id="TIGR00367">
    <property type="entry name" value="calcium/sodium antiporter"/>
    <property type="match status" value="1"/>
</dbReference>
<keyword evidence="3" id="KW-0813">Transport</keyword>
<feature type="domain" description="Sodium/calcium exchanger membrane region" evidence="22">
    <location>
        <begin position="603"/>
        <end position="753"/>
    </location>
</feature>
<keyword evidence="24" id="KW-1185">Reference proteome</keyword>
<dbReference type="PANTHER" id="PTHR10846">
    <property type="entry name" value="SODIUM/POTASSIUM/CALCIUM EXCHANGER"/>
    <property type="match status" value="1"/>
</dbReference>
<keyword evidence="18" id="KW-0739">Sodium transport</keyword>
<evidence type="ECO:0000256" key="20">
    <source>
        <dbReference type="SAM" id="MobiDB-lite"/>
    </source>
</evidence>
<evidence type="ECO:0000256" key="6">
    <source>
        <dbReference type="ARBA" id="ARBA00022538"/>
    </source>
</evidence>
<evidence type="ECO:0000256" key="7">
    <source>
        <dbReference type="ARBA" id="ARBA00022568"/>
    </source>
</evidence>
<evidence type="ECO:0000259" key="22">
    <source>
        <dbReference type="Pfam" id="PF01699"/>
    </source>
</evidence>
<dbReference type="GO" id="GO:0008273">
    <property type="term" value="F:calcium, potassium:sodium antiporter activity"/>
    <property type="evidence" value="ECO:0007669"/>
    <property type="project" value="TreeGrafter"/>
</dbReference>
<reference evidence="23 24" key="1">
    <citation type="journal article" date="2019" name="Mol. Ecol. Resour.">
        <title>Chromosome-level genome assembly of Triplophysa tibetana, a fish adapted to the harsh high-altitude environment of the Tibetan Plateau.</title>
        <authorList>
            <person name="Yang X."/>
            <person name="Liu H."/>
            <person name="Ma Z."/>
            <person name="Zou Y."/>
            <person name="Zou M."/>
            <person name="Mao Y."/>
            <person name="Li X."/>
            <person name="Wang H."/>
            <person name="Chen T."/>
            <person name="Wang W."/>
            <person name="Yang R."/>
        </authorList>
    </citation>
    <scope>NUCLEOTIDE SEQUENCE [LARGE SCALE GENOMIC DNA]</scope>
    <source>
        <strain evidence="23">TTIB1903HZAU</strain>
        <tissue evidence="23">Muscle</tissue>
    </source>
</reference>
<sequence length="771" mass="85898">MDGDAVRLWTRPMQVMLQQKKIKARRKKRKELFGGQMCFMGLLLLTVSGLSSLAENSARVLLCTLCVCFVRDYLSSSERDVITVQLYPLQLRHISIVTSMPLLHRAFCLTAQSDPDDNAARIITPAYPRQAQTEALPRDVTLITPQLCSAPQTALMNIRQADFRASVAHGYGISGLSAEDSEKWESRRLLQEFDIDSNYTDDVQIGTNVDRNCTPPGIHEFPEDIFTNQERLDGAVALHILCAMYMFYALALVCDDYFVPSLEKICERLHLSEDVAGATFMAAGSSAPELFTSVIGVFITKGDVGVGTIVGSAVFNILCIIGVCGIFAGQAVRLSCWTLMRDSTYYTISVATLIVFIYDEKVTWWESLILVLMYLVYIILMKLNSRVVNYIERRKKNSGNLGNGTASNTDIDDGCDATVVLLKKANFHRKPSVLMVDELLSAYPHQLTFSEAGMRIMITSHFSPRTRLTMASRMLITERQRLINSRFSNGDSDVTVKIPGKRGLENGLAGPDRGLNGRKGVHHDDDRGGPEAGTDTENENEDNENNENDEEEEEEEENEGPYVPFRCPGGALNKLKWLLAWPLSLLLFLTVPNCATSRWERWYMVTFIASTLWIALFSYFMVWMVTVIGYTMGIPDVIMGITFLAAGTSVPDCLASLIVARQGMGDMAVSNSIGSNVFDILIGLGLPWTIKTLAVSYGSTIHLSSKGLIYSVGLLLASVFLTVVSVHLNKWKLDRRLGFFCLLMYAVFLCFSILIEFNVFTFVNLPTCREE</sequence>
<evidence type="ECO:0000313" key="24">
    <source>
        <dbReference type="Proteomes" id="UP000324632"/>
    </source>
</evidence>
<dbReference type="PANTHER" id="PTHR10846:SF42">
    <property type="entry name" value="SODIUM_POTASSIUM_CALCIUM EXCHANGER 3"/>
    <property type="match status" value="1"/>
</dbReference>
<keyword evidence="15" id="KW-0406">Ion transport</keyword>
<keyword evidence="6" id="KW-0633">Potassium transport</keyword>
<gene>
    <name evidence="23" type="ORF">E1301_Tti001422</name>
</gene>
<dbReference type="GO" id="GO:0005886">
    <property type="term" value="C:plasma membrane"/>
    <property type="evidence" value="ECO:0007669"/>
    <property type="project" value="UniProtKB-SubCell"/>
</dbReference>
<evidence type="ECO:0000256" key="3">
    <source>
        <dbReference type="ARBA" id="ARBA00022448"/>
    </source>
</evidence>
<organism evidence="23 24">
    <name type="scientific">Triplophysa tibetana</name>
    <dbReference type="NCBI Taxonomy" id="1572043"/>
    <lineage>
        <taxon>Eukaryota</taxon>
        <taxon>Metazoa</taxon>
        <taxon>Chordata</taxon>
        <taxon>Craniata</taxon>
        <taxon>Vertebrata</taxon>
        <taxon>Euteleostomi</taxon>
        <taxon>Actinopterygii</taxon>
        <taxon>Neopterygii</taxon>
        <taxon>Teleostei</taxon>
        <taxon>Ostariophysi</taxon>
        <taxon>Cypriniformes</taxon>
        <taxon>Nemacheilidae</taxon>
        <taxon>Triplophysa</taxon>
    </lineage>
</organism>
<feature type="transmembrane region" description="Helical" evidence="21">
    <location>
        <begin position="275"/>
        <end position="299"/>
    </location>
</feature>
<proteinExistence type="inferred from homology"/>
<evidence type="ECO:0000256" key="4">
    <source>
        <dbReference type="ARBA" id="ARBA00022449"/>
    </source>
</evidence>
<dbReference type="FunFam" id="1.20.1420.30:FF:000005">
    <property type="entry name" value="sodium/potassium/calcium exchanger 3 isoform X1"/>
    <property type="match status" value="1"/>
</dbReference>
<feature type="transmembrane region" description="Helical" evidence="21">
    <location>
        <begin position="737"/>
        <end position="755"/>
    </location>
</feature>
<keyword evidence="10" id="KW-0677">Repeat</keyword>
<evidence type="ECO:0000256" key="17">
    <source>
        <dbReference type="ARBA" id="ARBA00023180"/>
    </source>
</evidence>
<evidence type="ECO:0000313" key="23">
    <source>
        <dbReference type="EMBL" id="KAA0717984.1"/>
    </source>
</evidence>
<keyword evidence="5" id="KW-1003">Cell membrane</keyword>
<feature type="transmembrane region" description="Helical" evidence="21">
    <location>
        <begin position="602"/>
        <end position="625"/>
    </location>
</feature>
<evidence type="ECO:0000256" key="2">
    <source>
        <dbReference type="ARBA" id="ARBA00005364"/>
    </source>
</evidence>
<dbReference type="Gene3D" id="1.20.1420.30">
    <property type="entry name" value="NCX, central ion-binding region"/>
    <property type="match status" value="2"/>
</dbReference>
<keyword evidence="17" id="KW-0325">Glycoprotein</keyword>
<evidence type="ECO:0000256" key="1">
    <source>
        <dbReference type="ARBA" id="ARBA00004651"/>
    </source>
</evidence>
<feature type="transmembrane region" description="Helical" evidence="21">
    <location>
        <begin position="339"/>
        <end position="358"/>
    </location>
</feature>
<dbReference type="Proteomes" id="UP000324632">
    <property type="component" value="Chromosome 8"/>
</dbReference>
<evidence type="ECO:0000256" key="14">
    <source>
        <dbReference type="ARBA" id="ARBA00023053"/>
    </source>
</evidence>
<feature type="domain" description="Sodium/calcium exchanger membrane region" evidence="22">
    <location>
        <begin position="241"/>
        <end position="381"/>
    </location>
</feature>
<dbReference type="FunFam" id="1.20.1420.30:FF:000006">
    <property type="entry name" value="sodium/potassium/calcium exchanger 4 isoform X1"/>
    <property type="match status" value="1"/>
</dbReference>
<evidence type="ECO:0000256" key="21">
    <source>
        <dbReference type="SAM" id="Phobius"/>
    </source>
</evidence>
<evidence type="ECO:0000256" key="8">
    <source>
        <dbReference type="ARBA" id="ARBA00022692"/>
    </source>
</evidence>
<keyword evidence="9" id="KW-0732">Signal</keyword>
<feature type="transmembrane region" description="Helical" evidence="21">
    <location>
        <begin position="364"/>
        <end position="384"/>
    </location>
</feature>
<comment type="catalytic activity">
    <reaction evidence="19">
        <text>Ca(2+)(out) + K(+)(out) + 4 Na(+)(in) = Ca(2+)(in) + K(+)(in) + 4 Na(+)(out)</text>
        <dbReference type="Rhea" id="RHEA:69967"/>
        <dbReference type="ChEBI" id="CHEBI:29101"/>
        <dbReference type="ChEBI" id="CHEBI:29103"/>
        <dbReference type="ChEBI" id="CHEBI:29108"/>
    </reaction>
</comment>
<feature type="transmembrane region" description="Helical" evidence="21">
    <location>
        <begin position="708"/>
        <end position="728"/>
    </location>
</feature>
<keyword evidence="4" id="KW-0050">Antiport</keyword>
<feature type="region of interest" description="Disordered" evidence="20">
    <location>
        <begin position="494"/>
        <end position="563"/>
    </location>
</feature>
<dbReference type="GO" id="GO:0006874">
    <property type="term" value="P:intracellular calcium ion homeostasis"/>
    <property type="evidence" value="ECO:0007669"/>
    <property type="project" value="TreeGrafter"/>
</dbReference>
<comment type="similarity">
    <text evidence="2">Belongs to the Ca(2+):cation antiporter (CaCA) (TC 2.A.19) family. SLC24A subfamily.</text>
</comment>
<evidence type="ECO:0000256" key="5">
    <source>
        <dbReference type="ARBA" id="ARBA00022475"/>
    </source>
</evidence>
<keyword evidence="8 21" id="KW-0812">Transmembrane</keyword>
<evidence type="ECO:0000256" key="13">
    <source>
        <dbReference type="ARBA" id="ARBA00022989"/>
    </source>
</evidence>
<keyword evidence="13 21" id="KW-1133">Transmembrane helix</keyword>
<dbReference type="InterPro" id="IPR004837">
    <property type="entry name" value="NaCa_Exmemb"/>
</dbReference>
<keyword evidence="16 21" id="KW-0472">Membrane</keyword>
<evidence type="ECO:0000256" key="11">
    <source>
        <dbReference type="ARBA" id="ARBA00022837"/>
    </source>
</evidence>
<dbReference type="Pfam" id="PF01699">
    <property type="entry name" value="Na_Ca_ex"/>
    <property type="match status" value="2"/>
</dbReference>
<evidence type="ECO:0000256" key="15">
    <source>
        <dbReference type="ARBA" id="ARBA00023065"/>
    </source>
</evidence>
<evidence type="ECO:0000256" key="12">
    <source>
        <dbReference type="ARBA" id="ARBA00022958"/>
    </source>
</evidence>
<name>A0A5A9P690_9TELE</name>
<keyword evidence="14" id="KW-0915">Sodium</keyword>
<evidence type="ECO:0000256" key="10">
    <source>
        <dbReference type="ARBA" id="ARBA00022737"/>
    </source>
</evidence>
<feature type="transmembrane region" description="Helical" evidence="21">
    <location>
        <begin position="236"/>
        <end position="254"/>
    </location>
</feature>
<dbReference type="AlphaFoldDB" id="A0A5A9P690"/>
<protein>
    <submittedName>
        <fullName evidence="23">Sodium/potassium/calcium exchanger 3</fullName>
    </submittedName>
</protein>
<keyword evidence="12" id="KW-0630">Potassium</keyword>
<evidence type="ECO:0000256" key="16">
    <source>
        <dbReference type="ARBA" id="ARBA00023136"/>
    </source>
</evidence>